<keyword evidence="1" id="KW-0472">Membrane</keyword>
<feature type="transmembrane region" description="Helical" evidence="1">
    <location>
        <begin position="28"/>
        <end position="58"/>
    </location>
</feature>
<dbReference type="RefSeq" id="WP_229382533.1">
    <property type="nucleotide sequence ID" value="NZ_JAGTTN010000001.1"/>
</dbReference>
<comment type="caution">
    <text evidence="2">The sequence shown here is derived from an EMBL/GenBank/DDBJ whole genome shotgun (WGS) entry which is preliminary data.</text>
</comment>
<evidence type="ECO:0000256" key="1">
    <source>
        <dbReference type="SAM" id="Phobius"/>
    </source>
</evidence>
<proteinExistence type="predicted"/>
<gene>
    <name evidence="2" type="ORF">KEC57_00320</name>
</gene>
<keyword evidence="1" id="KW-0812">Transmembrane</keyword>
<reference evidence="2" key="1">
    <citation type="submission" date="2021-04" db="EMBL/GenBank/DDBJ databases">
        <title>Microbacterium tenobrionis sp. nov. and Microbacterium allomyrinae sp. nov., isolated from larvae of Tenobrio molitor and Allomyrina dichotoma, respectively.</title>
        <authorList>
            <person name="Lee S.D."/>
        </authorList>
    </citation>
    <scope>NUCLEOTIDE SEQUENCE</scope>
    <source>
        <strain evidence="2">BWT-G7</strain>
    </source>
</reference>
<keyword evidence="1" id="KW-1133">Transmembrane helix</keyword>
<protein>
    <submittedName>
        <fullName evidence="2">Uncharacterized protein</fullName>
    </submittedName>
</protein>
<name>A0A9X1LS22_9MICO</name>
<sequence length="68" mass="7505">MTKLRVRERLQAIAKWWTPVRVEDALEVAAAVLVVSGVALWSVALALIVAGVAVWFIAHPIKVPGWFK</sequence>
<dbReference type="EMBL" id="JAGTTN010000001">
    <property type="protein sequence ID" value="MCC2030623.1"/>
    <property type="molecule type" value="Genomic_DNA"/>
</dbReference>
<accession>A0A9X1LS22</accession>
<evidence type="ECO:0000313" key="3">
    <source>
        <dbReference type="Proteomes" id="UP001139354"/>
    </source>
</evidence>
<keyword evidence="3" id="KW-1185">Reference proteome</keyword>
<organism evidence="2 3">
    <name type="scientific">Microbacterium allomyrinae</name>
    <dbReference type="NCBI Taxonomy" id="2830666"/>
    <lineage>
        <taxon>Bacteria</taxon>
        <taxon>Bacillati</taxon>
        <taxon>Actinomycetota</taxon>
        <taxon>Actinomycetes</taxon>
        <taxon>Micrococcales</taxon>
        <taxon>Microbacteriaceae</taxon>
        <taxon>Microbacterium</taxon>
    </lineage>
</organism>
<evidence type="ECO:0000313" key="2">
    <source>
        <dbReference type="EMBL" id="MCC2030623.1"/>
    </source>
</evidence>
<dbReference type="Proteomes" id="UP001139354">
    <property type="component" value="Unassembled WGS sequence"/>
</dbReference>
<dbReference type="AlphaFoldDB" id="A0A9X1LS22"/>